<keyword evidence="9" id="KW-1185">Reference proteome</keyword>
<keyword evidence="2 5" id="KW-0812">Transmembrane</keyword>
<comment type="subcellular location">
    <subcellularLocation>
        <location evidence="1">Membrane</location>
        <topology evidence="1">Multi-pass membrane protein</topology>
    </subcellularLocation>
</comment>
<dbReference type="AlphaFoldDB" id="A0A2Y9C2R5"/>
<feature type="transmembrane region" description="Helical" evidence="5">
    <location>
        <begin position="228"/>
        <end position="247"/>
    </location>
</feature>
<dbReference type="PANTHER" id="PTHR32322">
    <property type="entry name" value="INNER MEMBRANE TRANSPORTER"/>
    <property type="match status" value="1"/>
</dbReference>
<dbReference type="OrthoDB" id="321830at2"/>
<evidence type="ECO:0000256" key="4">
    <source>
        <dbReference type="ARBA" id="ARBA00023136"/>
    </source>
</evidence>
<evidence type="ECO:0000259" key="6">
    <source>
        <dbReference type="Pfam" id="PF00892"/>
    </source>
</evidence>
<name>A0A2Y9C2R5_9RHOB</name>
<evidence type="ECO:0000313" key="9">
    <source>
        <dbReference type="Proteomes" id="UP000245839"/>
    </source>
</evidence>
<evidence type="ECO:0000256" key="5">
    <source>
        <dbReference type="SAM" id="Phobius"/>
    </source>
</evidence>
<feature type="transmembrane region" description="Helical" evidence="5">
    <location>
        <begin position="63"/>
        <end position="80"/>
    </location>
</feature>
<reference evidence="8 10" key="1">
    <citation type="submission" date="2016-10" db="EMBL/GenBank/DDBJ databases">
        <authorList>
            <person name="Cai Z."/>
        </authorList>
    </citation>
    <scope>NUCLEOTIDE SEQUENCE [LARGE SCALE GENOMIC DNA]</scope>
    <source>
        <strain evidence="8 10">DSM 25227</strain>
    </source>
</reference>
<proteinExistence type="predicted"/>
<organism evidence="8 10">
    <name type="scientific">Jannaschia seohaensis</name>
    <dbReference type="NCBI Taxonomy" id="475081"/>
    <lineage>
        <taxon>Bacteria</taxon>
        <taxon>Pseudomonadati</taxon>
        <taxon>Pseudomonadota</taxon>
        <taxon>Alphaproteobacteria</taxon>
        <taxon>Rhodobacterales</taxon>
        <taxon>Roseobacteraceae</taxon>
        <taxon>Jannaschia</taxon>
    </lineage>
</organism>
<feature type="transmembrane region" description="Helical" evidence="5">
    <location>
        <begin position="113"/>
        <end position="131"/>
    </location>
</feature>
<dbReference type="RefSeq" id="WP_109565762.1">
    <property type="nucleotide sequence ID" value="NZ_QGDJ01000012.1"/>
</dbReference>
<evidence type="ECO:0000256" key="2">
    <source>
        <dbReference type="ARBA" id="ARBA00022692"/>
    </source>
</evidence>
<dbReference type="InterPro" id="IPR050638">
    <property type="entry name" value="AA-Vitamin_Transporters"/>
</dbReference>
<dbReference type="InterPro" id="IPR037185">
    <property type="entry name" value="EmrE-like"/>
</dbReference>
<feature type="transmembrane region" description="Helical" evidence="5">
    <location>
        <begin position="33"/>
        <end position="51"/>
    </location>
</feature>
<reference evidence="7 9" key="2">
    <citation type="submission" date="2018-03" db="EMBL/GenBank/DDBJ databases">
        <title>Genomic Encyclopedia of Archaeal and Bacterial Type Strains, Phase II (KMG-II): from individual species to whole genera.</title>
        <authorList>
            <person name="Goeker M."/>
        </authorList>
    </citation>
    <scope>NUCLEOTIDE SEQUENCE [LARGE SCALE GENOMIC DNA]</scope>
    <source>
        <strain evidence="7 9">DSM 25227</strain>
    </source>
</reference>
<dbReference type="EMBL" id="UETC01000012">
    <property type="protein sequence ID" value="SSA50172.1"/>
    <property type="molecule type" value="Genomic_DNA"/>
</dbReference>
<dbReference type="Pfam" id="PF00892">
    <property type="entry name" value="EamA"/>
    <property type="match status" value="1"/>
</dbReference>
<dbReference type="EMBL" id="QGDJ01000012">
    <property type="protein sequence ID" value="PWJ14437.1"/>
    <property type="molecule type" value="Genomic_DNA"/>
</dbReference>
<evidence type="ECO:0000256" key="1">
    <source>
        <dbReference type="ARBA" id="ARBA00004141"/>
    </source>
</evidence>
<dbReference type="GO" id="GO:0016020">
    <property type="term" value="C:membrane"/>
    <property type="evidence" value="ECO:0007669"/>
    <property type="project" value="UniProtKB-SubCell"/>
</dbReference>
<gene>
    <name evidence="7" type="ORF">BCF38_11260</name>
    <name evidence="8" type="ORF">SAMN05421539_11260</name>
</gene>
<feature type="transmembrane region" description="Helical" evidence="5">
    <location>
        <begin position="171"/>
        <end position="189"/>
    </location>
</feature>
<dbReference type="Proteomes" id="UP000251571">
    <property type="component" value="Unassembled WGS sequence"/>
</dbReference>
<feature type="transmembrane region" description="Helical" evidence="5">
    <location>
        <begin position="253"/>
        <end position="274"/>
    </location>
</feature>
<evidence type="ECO:0000313" key="10">
    <source>
        <dbReference type="Proteomes" id="UP000251571"/>
    </source>
</evidence>
<feature type="transmembrane region" description="Helical" evidence="5">
    <location>
        <begin position="195"/>
        <end position="216"/>
    </location>
</feature>
<evidence type="ECO:0000313" key="7">
    <source>
        <dbReference type="EMBL" id="PWJ14437.1"/>
    </source>
</evidence>
<evidence type="ECO:0000256" key="3">
    <source>
        <dbReference type="ARBA" id="ARBA00022989"/>
    </source>
</evidence>
<dbReference type="InterPro" id="IPR000620">
    <property type="entry name" value="EamA_dom"/>
</dbReference>
<feature type="domain" description="EamA" evidence="6">
    <location>
        <begin position="145"/>
        <end position="270"/>
    </location>
</feature>
<dbReference type="SUPFAM" id="SSF103481">
    <property type="entry name" value="Multidrug resistance efflux transporter EmrE"/>
    <property type="match status" value="1"/>
</dbReference>
<sequence length="278" mass="27350">MPLPLLAAVAFCFLAANSLLTRAGVLDGTDPLAFAAIRVGAGAVVLAALAARRGITLGGGRRWGAALALAIYLLGFSLAYRSLDAGLGALILFACVQLGLFAIGLARGEGTSARALLGMALALGGLTWLLWPEEGASADPLDAGLMAVAGLAWAGYSLAGRFEPRPLAGSASNFLLAAGMFALAAPVWLGAPVTAFGALMAVLSGAVASGLGYAMLFRVLPAMGSATAGLAQLSVPVIAMIAGAALLGELPTVQTVGAAALVLAGIAVATLPIGRAGS</sequence>
<protein>
    <submittedName>
        <fullName evidence="8">EamA-like transporter family protein</fullName>
    </submittedName>
</protein>
<feature type="transmembrane region" description="Helical" evidence="5">
    <location>
        <begin position="143"/>
        <end position="159"/>
    </location>
</feature>
<keyword evidence="3 5" id="KW-1133">Transmembrane helix</keyword>
<dbReference type="PANTHER" id="PTHR32322:SF9">
    <property type="entry name" value="AMINO-ACID METABOLITE EFFLUX PUMP-RELATED"/>
    <property type="match status" value="1"/>
</dbReference>
<feature type="transmembrane region" description="Helical" evidence="5">
    <location>
        <begin position="86"/>
        <end position="106"/>
    </location>
</feature>
<dbReference type="Proteomes" id="UP000245839">
    <property type="component" value="Unassembled WGS sequence"/>
</dbReference>
<keyword evidence="4 5" id="KW-0472">Membrane</keyword>
<accession>A0A2Y9C2R5</accession>
<evidence type="ECO:0000313" key="8">
    <source>
        <dbReference type="EMBL" id="SSA50172.1"/>
    </source>
</evidence>